<evidence type="ECO:0000313" key="5">
    <source>
        <dbReference type="Proteomes" id="UP000002279"/>
    </source>
</evidence>
<proteinExistence type="predicted"/>
<dbReference type="AlphaFoldDB" id="A0A6I8NAT9"/>
<feature type="region of interest" description="Disordered" evidence="3">
    <location>
        <begin position="356"/>
        <end position="387"/>
    </location>
</feature>
<dbReference type="PANTHER" id="PTHR46376">
    <property type="entry name" value="LEUCINE-ZIPPER-LIKE TRANSCRIPTIONAL REGULATOR 1"/>
    <property type="match status" value="1"/>
</dbReference>
<dbReference type="Ensembl" id="ENSOANT00000076343.1">
    <property type="protein sequence ID" value="ENSOANP00000038292.1"/>
    <property type="gene ID" value="ENSOANG00000039667.1"/>
</dbReference>
<evidence type="ECO:0000256" key="2">
    <source>
        <dbReference type="ARBA" id="ARBA00022737"/>
    </source>
</evidence>
<dbReference type="RefSeq" id="XP_039769370.1">
    <property type="nucleotide sequence ID" value="XM_039913436.1"/>
</dbReference>
<accession>A0A6I8NAT9</accession>
<dbReference type="InterPro" id="IPR051568">
    <property type="entry name" value="LZTR1/Attractin"/>
</dbReference>
<dbReference type="InParanoid" id="A0A6I8NAT9"/>
<dbReference type="GO" id="GO:0005737">
    <property type="term" value="C:cytoplasm"/>
    <property type="evidence" value="ECO:0000318"/>
    <property type="project" value="GO_Central"/>
</dbReference>
<name>A0A6I8NAT9_ORNAN</name>
<dbReference type="Bgee" id="ENSOANG00000039667">
    <property type="expression patterns" value="Expressed in testis and 7 other cell types or tissues"/>
</dbReference>
<dbReference type="InterPro" id="IPR015915">
    <property type="entry name" value="Kelch-typ_b-propeller"/>
</dbReference>
<dbReference type="Proteomes" id="UP000002279">
    <property type="component" value="Chromosome 1"/>
</dbReference>
<reference evidence="4 5" key="1">
    <citation type="journal article" date="2008" name="Nature">
        <title>Genome analysis of the platypus reveals unique signatures of evolution.</title>
        <authorList>
            <person name="Warren W.C."/>
            <person name="Hillier L.W."/>
            <person name="Marshall Graves J.A."/>
            <person name="Birney E."/>
            <person name="Ponting C.P."/>
            <person name="Grutzner F."/>
            <person name="Belov K."/>
            <person name="Miller W."/>
            <person name="Clarke L."/>
            <person name="Chinwalla A.T."/>
            <person name="Yang S.P."/>
            <person name="Heger A."/>
            <person name="Locke D.P."/>
            <person name="Miethke P."/>
            <person name="Waters P.D."/>
            <person name="Veyrunes F."/>
            <person name="Fulton L."/>
            <person name="Fulton B."/>
            <person name="Graves T."/>
            <person name="Wallis J."/>
            <person name="Puente X.S."/>
            <person name="Lopez-Otin C."/>
            <person name="Ordonez G.R."/>
            <person name="Eichler E.E."/>
            <person name="Chen L."/>
            <person name="Cheng Z."/>
            <person name="Deakin J.E."/>
            <person name="Alsop A."/>
            <person name="Thompson K."/>
            <person name="Kirby P."/>
            <person name="Papenfuss A.T."/>
            <person name="Wakefield M.J."/>
            <person name="Olender T."/>
            <person name="Lancet D."/>
            <person name="Huttley G.A."/>
            <person name="Smit A.F."/>
            <person name="Pask A."/>
            <person name="Temple-Smith P."/>
            <person name="Batzer M.A."/>
            <person name="Walker J.A."/>
            <person name="Konkel M.K."/>
            <person name="Harris R.S."/>
            <person name="Whittington C.M."/>
            <person name="Wong E.S."/>
            <person name="Gemmell N.J."/>
            <person name="Buschiazzo E."/>
            <person name="Vargas Jentzsch I.M."/>
            <person name="Merkel A."/>
            <person name="Schmitz J."/>
            <person name="Zemann A."/>
            <person name="Churakov G."/>
            <person name="Kriegs J.O."/>
            <person name="Brosius J."/>
            <person name="Murchison E.P."/>
            <person name="Sachidanandam R."/>
            <person name="Smith C."/>
            <person name="Hannon G.J."/>
            <person name="Tsend-Ayush E."/>
            <person name="McMillan D."/>
            <person name="Attenborough R."/>
            <person name="Rens W."/>
            <person name="Ferguson-Smith M."/>
            <person name="Lefevre C.M."/>
            <person name="Sharp J.A."/>
            <person name="Nicholas K.R."/>
            <person name="Ray D.A."/>
            <person name="Kube M."/>
            <person name="Reinhardt R."/>
            <person name="Pringle T.H."/>
            <person name="Taylor J."/>
            <person name="Jones R.C."/>
            <person name="Nixon B."/>
            <person name="Dacheux J.L."/>
            <person name="Niwa H."/>
            <person name="Sekita Y."/>
            <person name="Huang X."/>
            <person name="Stark A."/>
            <person name="Kheradpour P."/>
            <person name="Kellis M."/>
            <person name="Flicek P."/>
            <person name="Chen Y."/>
            <person name="Webber C."/>
            <person name="Hardison R."/>
            <person name="Nelson J."/>
            <person name="Hallsworth-Pepin K."/>
            <person name="Delehaunty K."/>
            <person name="Markovic C."/>
            <person name="Minx P."/>
            <person name="Feng Y."/>
            <person name="Kremitzki C."/>
            <person name="Mitreva M."/>
            <person name="Glasscock J."/>
            <person name="Wylie T."/>
            <person name="Wohldmann P."/>
            <person name="Thiru P."/>
            <person name="Nhan M.N."/>
            <person name="Pohl C.S."/>
            <person name="Smith S.M."/>
            <person name="Hou S."/>
            <person name="Nefedov M."/>
            <person name="de Jong P.J."/>
            <person name="Renfree M.B."/>
            <person name="Mardis E.R."/>
            <person name="Wilson R.K."/>
        </authorList>
    </citation>
    <scope>NUCLEOTIDE SEQUENCE [LARGE SCALE GENOMIC DNA]</scope>
    <source>
        <strain evidence="4 5">Glennie</strain>
    </source>
</reference>
<evidence type="ECO:0000256" key="3">
    <source>
        <dbReference type="SAM" id="MobiDB-lite"/>
    </source>
</evidence>
<keyword evidence="2" id="KW-0677">Repeat</keyword>
<feature type="compositionally biased region" description="Basic and acidic residues" evidence="3">
    <location>
        <begin position="356"/>
        <end position="381"/>
    </location>
</feature>
<reference evidence="4" key="3">
    <citation type="submission" date="2025-09" db="UniProtKB">
        <authorList>
            <consortium name="Ensembl"/>
        </authorList>
    </citation>
    <scope>IDENTIFICATION</scope>
    <source>
        <strain evidence="4">Glennie</strain>
    </source>
</reference>
<dbReference type="Pfam" id="PF13415">
    <property type="entry name" value="Beta-prop_FBX42"/>
    <property type="match status" value="1"/>
</dbReference>
<sequence length="419" mass="46676">MATELGGGSWEPLPQSQPCPCDRFKHACCLWGGFVYLHGGRRNCSLSDFWRYSPERNAWEILDCSGRAPEELEEHSMVAYRGTIYVFGGMVESAFSQRKTPLWMYEIDASRWTEWQKPGSAQSTSPANRKGHSAVVYAAHMYVYGGFFDIKGTSQEFWAFQFETREWAPLSLAPGDPSPGPRHGHSAVVYGSGMYLFGGLMGLMEQKDFWRWNFTSSTWSNIKAILGPPKVVGHSSLIFQDAMLIVGGGIPNSGPHSSMWRFDFGSHVWKRPARPFDTIPAPKTHLCVVGLGRGFQPTVPQASSTTLSLPQPPRWRAPWKRPGGFSIPGEHSAEIEMKILTQTFSQNYSANQAQKLTKEEPLPHPRTEAAAEGFQEERGTKESPLTSASNELPVMLMIGGKPLASSAEITLWRLKFPDN</sequence>
<evidence type="ECO:0000313" key="4">
    <source>
        <dbReference type="Ensembl" id="ENSOANP00000038292.1"/>
    </source>
</evidence>
<dbReference type="GeneTree" id="ENSGT00940000165735"/>
<protein>
    <submittedName>
        <fullName evidence="4">Uncharacterized protein</fullName>
    </submittedName>
</protein>
<dbReference type="GeneID" id="103170739"/>
<dbReference type="OMA" id="TESCNEP"/>
<gene>
    <name evidence="4" type="primary">LOC103170739</name>
</gene>
<keyword evidence="5" id="KW-1185">Reference proteome</keyword>
<dbReference type="Gene3D" id="2.120.10.80">
    <property type="entry name" value="Kelch-type beta propeller"/>
    <property type="match status" value="2"/>
</dbReference>
<reference evidence="4" key="2">
    <citation type="submission" date="2025-08" db="UniProtKB">
        <authorList>
            <consortium name="Ensembl"/>
        </authorList>
    </citation>
    <scope>IDENTIFICATION</scope>
    <source>
        <strain evidence="4">Glennie</strain>
    </source>
</reference>
<organism evidence="4 5">
    <name type="scientific">Ornithorhynchus anatinus</name>
    <name type="common">Duckbill platypus</name>
    <dbReference type="NCBI Taxonomy" id="9258"/>
    <lineage>
        <taxon>Eukaryota</taxon>
        <taxon>Metazoa</taxon>
        <taxon>Chordata</taxon>
        <taxon>Craniata</taxon>
        <taxon>Vertebrata</taxon>
        <taxon>Euteleostomi</taxon>
        <taxon>Mammalia</taxon>
        <taxon>Monotremata</taxon>
        <taxon>Ornithorhynchidae</taxon>
        <taxon>Ornithorhynchus</taxon>
    </lineage>
</organism>
<keyword evidence="1" id="KW-0880">Kelch repeat</keyword>
<evidence type="ECO:0000256" key="1">
    <source>
        <dbReference type="ARBA" id="ARBA00022441"/>
    </source>
</evidence>
<dbReference type="PANTHER" id="PTHR46376:SF1">
    <property type="entry name" value="LEUCINE-ZIPPER-LIKE TRANSCRIPTIONAL REGULATOR 1"/>
    <property type="match status" value="1"/>
</dbReference>
<dbReference type="SUPFAM" id="SSF117281">
    <property type="entry name" value="Kelch motif"/>
    <property type="match status" value="1"/>
</dbReference>